<dbReference type="OrthoDB" id="2641675at2"/>
<dbReference type="InterPro" id="IPR015231">
    <property type="entry name" value="DUF1934"/>
</dbReference>
<dbReference type="InterPro" id="IPR012674">
    <property type="entry name" value="Calycin"/>
</dbReference>
<protein>
    <recommendedName>
        <fullName evidence="3">DUF1934 domain-containing protein</fullName>
    </recommendedName>
</protein>
<comment type="caution">
    <text evidence="1">The sequence shown here is derived from an EMBL/GenBank/DDBJ whole genome shotgun (WGS) entry which is preliminary data.</text>
</comment>
<sequence>MKKSVQVSIESYSDGQEISQKAQGDLYRKGDHYYLRYEETEAEMRGTVTTVKLEQARIRIVRSGAIRSEQEFIVGKSCQGIYETPQGRMGLETVTHAMYYDWSDGLGTVEWSYDLFVMGDPAGRYRLRFHIAERQLS</sequence>
<dbReference type="EMBL" id="NMQW01000050">
    <property type="protein sequence ID" value="OXM83178.1"/>
    <property type="molecule type" value="Genomic_DNA"/>
</dbReference>
<dbReference type="Proteomes" id="UP000215509">
    <property type="component" value="Unassembled WGS sequence"/>
</dbReference>
<accession>A0A229UIB4</accession>
<proteinExistence type="predicted"/>
<name>A0A229UIB4_9BACL</name>
<dbReference type="RefSeq" id="WP_094017963.1">
    <property type="nucleotide sequence ID" value="NZ_NMQW01000050.1"/>
</dbReference>
<reference evidence="1 2" key="1">
    <citation type="submission" date="2017-07" db="EMBL/GenBank/DDBJ databases">
        <title>Genome sequencing and assembly of Paenibacillus rigui.</title>
        <authorList>
            <person name="Mayilraj S."/>
        </authorList>
    </citation>
    <scope>NUCLEOTIDE SEQUENCE [LARGE SCALE GENOMIC DNA]</scope>
    <source>
        <strain evidence="1 2">JCM 16352</strain>
    </source>
</reference>
<dbReference type="Gene3D" id="2.40.128.20">
    <property type="match status" value="1"/>
</dbReference>
<organism evidence="1 2">
    <name type="scientific">Paenibacillus rigui</name>
    <dbReference type="NCBI Taxonomy" id="554312"/>
    <lineage>
        <taxon>Bacteria</taxon>
        <taxon>Bacillati</taxon>
        <taxon>Bacillota</taxon>
        <taxon>Bacilli</taxon>
        <taxon>Bacillales</taxon>
        <taxon>Paenibacillaceae</taxon>
        <taxon>Paenibacillus</taxon>
    </lineage>
</organism>
<dbReference type="SUPFAM" id="SSF50814">
    <property type="entry name" value="Lipocalins"/>
    <property type="match status" value="1"/>
</dbReference>
<evidence type="ECO:0008006" key="3">
    <source>
        <dbReference type="Google" id="ProtNLM"/>
    </source>
</evidence>
<gene>
    <name evidence="1" type="ORF">CF651_26970</name>
</gene>
<keyword evidence="2" id="KW-1185">Reference proteome</keyword>
<dbReference type="AlphaFoldDB" id="A0A229UIB4"/>
<evidence type="ECO:0000313" key="1">
    <source>
        <dbReference type="EMBL" id="OXM83178.1"/>
    </source>
</evidence>
<dbReference type="Pfam" id="PF09148">
    <property type="entry name" value="DUF1934"/>
    <property type="match status" value="1"/>
</dbReference>
<evidence type="ECO:0000313" key="2">
    <source>
        <dbReference type="Proteomes" id="UP000215509"/>
    </source>
</evidence>